<dbReference type="EMBL" id="CAADIW010000071">
    <property type="protein sequence ID" value="VFS44059.1"/>
    <property type="molecule type" value="Genomic_DNA"/>
</dbReference>
<reference evidence="1 2" key="1">
    <citation type="submission" date="2019-03" db="EMBL/GenBank/DDBJ databases">
        <authorList>
            <consortium name="Pathogen Informatics"/>
        </authorList>
    </citation>
    <scope>NUCLEOTIDE SEQUENCE [LARGE SCALE GENOMIC DNA]</scope>
    <source>
        <strain evidence="1 2">NCTC12126</strain>
    </source>
</reference>
<sequence>MVSEAIRNNPAIYPPADVFAKLFTLKVQDPKIDRVRTRAWTKVKSGK</sequence>
<organism evidence="1 2">
    <name type="scientific">Enterobacter cancerogenus</name>
    <dbReference type="NCBI Taxonomy" id="69218"/>
    <lineage>
        <taxon>Bacteria</taxon>
        <taxon>Pseudomonadati</taxon>
        <taxon>Pseudomonadota</taxon>
        <taxon>Gammaproteobacteria</taxon>
        <taxon>Enterobacterales</taxon>
        <taxon>Enterobacteriaceae</taxon>
        <taxon>Enterobacter</taxon>
        <taxon>Enterobacter cloacae complex</taxon>
    </lineage>
</organism>
<dbReference type="Proteomes" id="UP000351155">
    <property type="component" value="Unassembled WGS sequence"/>
</dbReference>
<protein>
    <submittedName>
        <fullName evidence="1">Putrescine ABC transporter periplasmic-binding protein</fullName>
    </submittedName>
</protein>
<dbReference type="AlphaFoldDB" id="A0A484ZDQ0"/>
<dbReference type="Gene3D" id="3.40.190.10">
    <property type="entry name" value="Periplasmic binding protein-like II"/>
    <property type="match status" value="1"/>
</dbReference>
<proteinExistence type="predicted"/>
<name>A0A484ZDQ0_9ENTR</name>
<evidence type="ECO:0000313" key="2">
    <source>
        <dbReference type="Proteomes" id="UP000351155"/>
    </source>
</evidence>
<evidence type="ECO:0000313" key="1">
    <source>
        <dbReference type="EMBL" id="VFS44059.1"/>
    </source>
</evidence>
<gene>
    <name evidence="1" type="primary">potF_2</name>
    <name evidence="1" type="ORF">NCTC12126_05335</name>
</gene>
<accession>A0A484ZDQ0</accession>